<dbReference type="CDD" id="cd13831">
    <property type="entry name" value="HU"/>
    <property type="match status" value="1"/>
</dbReference>
<dbReference type="GO" id="GO:0003677">
    <property type="term" value="F:DNA binding"/>
    <property type="evidence" value="ECO:0007669"/>
    <property type="project" value="UniProtKB-KW"/>
</dbReference>
<dbReference type="SUPFAM" id="SSF47729">
    <property type="entry name" value="IHF-like DNA-binding proteins"/>
    <property type="match status" value="1"/>
</dbReference>
<organism evidence="5 6">
    <name type="scientific">Kutzneria buriramensis</name>
    <dbReference type="NCBI Taxonomy" id="1045776"/>
    <lineage>
        <taxon>Bacteria</taxon>
        <taxon>Bacillati</taxon>
        <taxon>Actinomycetota</taxon>
        <taxon>Actinomycetes</taxon>
        <taxon>Pseudonocardiales</taxon>
        <taxon>Pseudonocardiaceae</taxon>
        <taxon>Kutzneria</taxon>
    </lineage>
</organism>
<dbReference type="GO" id="GO:0030261">
    <property type="term" value="P:chromosome condensation"/>
    <property type="evidence" value="ECO:0007669"/>
    <property type="project" value="UniProtKB-KW"/>
</dbReference>
<protein>
    <submittedName>
        <fullName evidence="5">DNA-binding protein HU-beta</fullName>
    </submittedName>
</protein>
<evidence type="ECO:0000256" key="1">
    <source>
        <dbReference type="ARBA" id="ARBA00023067"/>
    </source>
</evidence>
<evidence type="ECO:0000256" key="2">
    <source>
        <dbReference type="ARBA" id="ARBA00023125"/>
    </source>
</evidence>
<dbReference type="InterPro" id="IPR010992">
    <property type="entry name" value="IHF-like_DNA-bd_dom_sf"/>
</dbReference>
<reference evidence="5 6" key="1">
    <citation type="submission" date="2018-08" db="EMBL/GenBank/DDBJ databases">
        <title>Genomic Encyclopedia of Archaeal and Bacterial Type Strains, Phase II (KMG-II): from individual species to whole genera.</title>
        <authorList>
            <person name="Goeker M."/>
        </authorList>
    </citation>
    <scope>NUCLEOTIDE SEQUENCE [LARGE SCALE GENOMIC DNA]</scope>
    <source>
        <strain evidence="5 6">DSM 45791</strain>
    </source>
</reference>
<dbReference type="GO" id="GO:0030527">
    <property type="term" value="F:structural constituent of chromatin"/>
    <property type="evidence" value="ECO:0007669"/>
    <property type="project" value="InterPro"/>
</dbReference>
<sequence length="219" mass="23023">MNKGQLIEMLGMRLGMDKKAAAAAVDGMFDIIVRNVNQGENVTLTGFGVFEKRVRAARTARNPRTGQALRLKRTNVPNFRPGTLFKEVVDGTRKLPRVGAMPAATAKPAARPAAKPKAAATRTKAAATRSTATRTARTATTRTATTRTAAARTTTRSTSTAAKRPAATTRTAAAKKTTRAAAGKATAKASRPATKKAATVKKTATAKKAKPVAKKRAKK</sequence>
<dbReference type="InterPro" id="IPR020816">
    <property type="entry name" value="Histone-like_DNA-bd_CS"/>
</dbReference>
<keyword evidence="6" id="KW-1185">Reference proteome</keyword>
<comment type="similarity">
    <text evidence="3">Belongs to the bacterial histone-like protein family.</text>
</comment>
<evidence type="ECO:0000256" key="4">
    <source>
        <dbReference type="SAM" id="MobiDB-lite"/>
    </source>
</evidence>
<dbReference type="SMART" id="SM00411">
    <property type="entry name" value="BHL"/>
    <property type="match status" value="1"/>
</dbReference>
<dbReference type="Proteomes" id="UP000256269">
    <property type="component" value="Unassembled WGS sequence"/>
</dbReference>
<feature type="compositionally biased region" description="Low complexity" evidence="4">
    <location>
        <begin position="102"/>
        <end position="203"/>
    </location>
</feature>
<dbReference type="Gene3D" id="4.10.520.10">
    <property type="entry name" value="IHF-like DNA-binding proteins"/>
    <property type="match status" value="1"/>
</dbReference>
<dbReference type="Pfam" id="PF00216">
    <property type="entry name" value="Bac_DNA_binding"/>
    <property type="match status" value="1"/>
</dbReference>
<dbReference type="AlphaFoldDB" id="A0A3E0HIL7"/>
<feature type="region of interest" description="Disordered" evidence="4">
    <location>
        <begin position="102"/>
        <end position="219"/>
    </location>
</feature>
<evidence type="ECO:0000313" key="5">
    <source>
        <dbReference type="EMBL" id="REH45895.1"/>
    </source>
</evidence>
<dbReference type="PROSITE" id="PS00045">
    <property type="entry name" value="HISTONE_LIKE"/>
    <property type="match status" value="1"/>
</dbReference>
<feature type="compositionally biased region" description="Basic residues" evidence="4">
    <location>
        <begin position="204"/>
        <end position="219"/>
    </location>
</feature>
<proteinExistence type="inferred from homology"/>
<evidence type="ECO:0000256" key="3">
    <source>
        <dbReference type="RuleBase" id="RU003939"/>
    </source>
</evidence>
<dbReference type="InterPro" id="IPR000119">
    <property type="entry name" value="Hist_DNA-bd"/>
</dbReference>
<dbReference type="PANTHER" id="PTHR33175">
    <property type="entry name" value="DNA-BINDING PROTEIN HU"/>
    <property type="match status" value="1"/>
</dbReference>
<keyword evidence="2 5" id="KW-0238">DNA-binding</keyword>
<name>A0A3E0HIL7_9PSEU</name>
<accession>A0A3E0HIL7</accession>
<dbReference type="EMBL" id="QUNO01000007">
    <property type="protein sequence ID" value="REH45895.1"/>
    <property type="molecule type" value="Genomic_DNA"/>
</dbReference>
<dbReference type="GO" id="GO:0005829">
    <property type="term" value="C:cytosol"/>
    <property type="evidence" value="ECO:0007669"/>
    <property type="project" value="TreeGrafter"/>
</dbReference>
<comment type="caution">
    <text evidence="5">The sequence shown here is derived from an EMBL/GenBank/DDBJ whole genome shotgun (WGS) entry which is preliminary data.</text>
</comment>
<gene>
    <name evidence="5" type="ORF">BCF44_10727</name>
</gene>
<dbReference type="RefSeq" id="WP_116176073.1">
    <property type="nucleotide sequence ID" value="NZ_CP144375.1"/>
</dbReference>
<dbReference type="PRINTS" id="PR01727">
    <property type="entry name" value="DNABINDINGHU"/>
</dbReference>
<keyword evidence="1" id="KW-0226">DNA condensation</keyword>
<dbReference type="OrthoDB" id="9799835at2"/>
<dbReference type="PANTHER" id="PTHR33175:SF3">
    <property type="entry name" value="DNA-BINDING PROTEIN HU-BETA"/>
    <property type="match status" value="1"/>
</dbReference>
<evidence type="ECO:0000313" key="6">
    <source>
        <dbReference type="Proteomes" id="UP000256269"/>
    </source>
</evidence>